<dbReference type="RefSeq" id="YP_010769289.1">
    <property type="nucleotide sequence ID" value="NC_073929.1"/>
</dbReference>
<evidence type="ECO:0000256" key="8">
    <source>
        <dbReference type="ARBA" id="ARBA00048744"/>
    </source>
</evidence>
<feature type="binding site" evidence="9">
    <location>
        <position position="364"/>
    </location>
    <ligand>
        <name>Mg(2+)</name>
        <dbReference type="ChEBI" id="CHEBI:18420"/>
        <label>2</label>
    </ligand>
</feature>
<evidence type="ECO:0000256" key="1">
    <source>
        <dbReference type="ARBA" id="ARBA00012494"/>
    </source>
</evidence>
<feature type="binding site" evidence="9">
    <location>
        <position position="281"/>
    </location>
    <ligand>
        <name>Mg(2+)</name>
        <dbReference type="ChEBI" id="CHEBI:18420"/>
        <label>2</label>
    </ligand>
</feature>
<gene>
    <name evidence="11" type="primary">SRR7473382_3_4</name>
</gene>
<evidence type="ECO:0000313" key="12">
    <source>
        <dbReference type="Proteomes" id="UP000682307"/>
    </source>
</evidence>
<protein>
    <recommendedName>
        <fullName evidence="1">RNA-directed RNA polymerase</fullName>
        <ecNumber evidence="1">2.7.7.48</ecNumber>
    </recommendedName>
    <alternativeName>
        <fullName evidence="7">RNA replicase beta chain</fullName>
    </alternativeName>
</protein>
<keyword evidence="2 11" id="KW-0696">RNA-directed RNA polymerase</keyword>
<evidence type="ECO:0000256" key="2">
    <source>
        <dbReference type="ARBA" id="ARBA00022484"/>
    </source>
</evidence>
<evidence type="ECO:0000313" key="11">
    <source>
        <dbReference type="EMBL" id="DAD50757.1"/>
    </source>
</evidence>
<evidence type="ECO:0000256" key="6">
    <source>
        <dbReference type="ARBA" id="ARBA00022953"/>
    </source>
</evidence>
<dbReference type="Pfam" id="PF03431">
    <property type="entry name" value="RNA_replicase_B"/>
    <property type="match status" value="1"/>
</dbReference>
<keyword evidence="9" id="KW-0460">Magnesium</keyword>
<dbReference type="GO" id="GO:0046872">
    <property type="term" value="F:metal ion binding"/>
    <property type="evidence" value="ECO:0007669"/>
    <property type="project" value="UniProtKB-KW"/>
</dbReference>
<evidence type="ECO:0000256" key="4">
    <source>
        <dbReference type="ARBA" id="ARBA00022695"/>
    </source>
</evidence>
<dbReference type="GeneID" id="80398259"/>
<feature type="binding site" evidence="9">
    <location>
        <position position="363"/>
    </location>
    <ligand>
        <name>Mg(2+)</name>
        <dbReference type="ChEBI" id="CHEBI:18420"/>
        <label>2</label>
    </ligand>
</feature>
<dbReference type="EC" id="2.7.7.48" evidence="1"/>
<dbReference type="GO" id="GO:0039694">
    <property type="term" value="P:viral RNA genome replication"/>
    <property type="evidence" value="ECO:0007669"/>
    <property type="project" value="InterPro"/>
</dbReference>
<keyword evidence="5" id="KW-0547">Nucleotide-binding</keyword>
<dbReference type="InterPro" id="IPR043502">
    <property type="entry name" value="DNA/RNA_pol_sf"/>
</dbReference>
<sequence>MHMQTFSKDAAHKHLFKVFEQICVYADSSYSLGVLIKVRAEGFKALSSVTFDPTRYDNSYSFSKDYCVYAFGRKLEPLKEDPSLKKEAFSAFIRAELHCRSTNDNFRLRTNPNGRLESLISRAQQVIRRILPDVTRCREAMSCRFGPGATFSLKGEEANWANKIREDRISVTADSFGLARALLSNDPHLFETRYGVLPDGPFSLLHTCFEIVQGSRLITVPKTSKTDRSICVEPSANVMLQKGAGAVIRSSLKKYGIDLNDQSRNQELARLAYTNGYSTIDLESASDTMSHGLVLELLPLDWYLYLDSLRSKSFTVDGAWFEFEKFSAMGNGFTFELESLLFYALAAACVPLEERKDIAVFGDDIIVPRAYAPLLIELLEYVGFLPNKQKTFIDGNFFESCGKHYFQGFDVTPIYQKEIPYDEAAIYRLANRLYRFSCRQYGGGPDTDSCTKALRRAWLIAWRVIERPLLVPITDEDVGVMVRNGNNFLLHRRGKLLYHALIPYARKIPVGDSDALAYTLRFQPGEPVTGLLSLRSRPRYRYGMRRFWIQF</sequence>
<dbReference type="InterPro" id="IPR005093">
    <property type="entry name" value="RNArep_beta"/>
</dbReference>
<keyword evidence="4" id="KW-0548">Nucleotidyltransferase</keyword>
<organism evidence="11 12">
    <name type="scientific">ssRNA phage SRR7473382_3</name>
    <dbReference type="NCBI Taxonomy" id="2786628"/>
    <lineage>
        <taxon>Viruses</taxon>
        <taxon>Riboviria</taxon>
        <taxon>Orthornavirae</taxon>
        <taxon>Lenarviricota</taxon>
        <taxon>Leviviricetes</taxon>
        <taxon>Norzivirales</taxon>
        <taxon>Fiersviridae</taxon>
        <taxon>Darnbovirus</taxon>
        <taxon>Darnbovirus asiadaptatum</taxon>
    </lineage>
</organism>
<dbReference type="GO" id="GO:0000166">
    <property type="term" value="F:nucleotide binding"/>
    <property type="evidence" value="ECO:0007669"/>
    <property type="project" value="UniProtKB-KW"/>
</dbReference>
<accession>A0A8S5L0A1</accession>
<comment type="catalytic activity">
    <reaction evidence="8">
        <text>RNA(n) + a ribonucleoside 5'-triphosphate = RNA(n+1) + diphosphate</text>
        <dbReference type="Rhea" id="RHEA:21248"/>
        <dbReference type="Rhea" id="RHEA-COMP:14527"/>
        <dbReference type="Rhea" id="RHEA-COMP:17342"/>
        <dbReference type="ChEBI" id="CHEBI:33019"/>
        <dbReference type="ChEBI" id="CHEBI:61557"/>
        <dbReference type="ChEBI" id="CHEBI:140395"/>
        <dbReference type="EC" id="2.7.7.48"/>
    </reaction>
</comment>
<dbReference type="EMBL" id="BK013618">
    <property type="protein sequence ID" value="DAD50757.1"/>
    <property type="molecule type" value="Genomic_RNA"/>
</dbReference>
<name>A0A8S5L0A1_9VIRU</name>
<dbReference type="SUPFAM" id="SSF56672">
    <property type="entry name" value="DNA/RNA polymerases"/>
    <property type="match status" value="1"/>
</dbReference>
<comment type="cofactor">
    <cofactor evidence="9">
        <name>Mg(2+)</name>
        <dbReference type="ChEBI" id="CHEBI:18420"/>
    </cofactor>
    <text evidence="9">Binds 2 Mg(2+) per subunit.</text>
</comment>
<dbReference type="PROSITE" id="PS50522">
    <property type="entry name" value="RDRP_PHAGE"/>
    <property type="match status" value="1"/>
</dbReference>
<keyword evidence="6" id="KW-0693">Viral RNA replication</keyword>
<keyword evidence="9" id="KW-0479">Metal-binding</keyword>
<keyword evidence="3" id="KW-0808">Transferase</keyword>
<dbReference type="KEGG" id="vg:80398259"/>
<dbReference type="GO" id="GO:0003968">
    <property type="term" value="F:RNA-directed RNA polymerase activity"/>
    <property type="evidence" value="ECO:0007669"/>
    <property type="project" value="UniProtKB-KW"/>
</dbReference>
<evidence type="ECO:0000256" key="3">
    <source>
        <dbReference type="ARBA" id="ARBA00022679"/>
    </source>
</evidence>
<reference evidence="11" key="1">
    <citation type="submission" date="2020-09" db="EMBL/GenBank/DDBJ databases">
        <title>Leviviricetes taxonomy.</title>
        <authorList>
            <person name="Stockdale S.R."/>
            <person name="Callanan J."/>
            <person name="Adriaenssens E.M."/>
            <person name="Kuhn J.H."/>
            <person name="Rumnieks J."/>
            <person name="Shkoporov A."/>
            <person name="Draper L.A."/>
            <person name="Ross P."/>
            <person name="Hill C."/>
        </authorList>
    </citation>
    <scope>NUCLEOTIDE SEQUENCE</scope>
</reference>
<proteinExistence type="predicted"/>
<evidence type="ECO:0000256" key="9">
    <source>
        <dbReference type="PIRSR" id="PIRSR605093-1"/>
    </source>
</evidence>
<keyword evidence="12" id="KW-1185">Reference proteome</keyword>
<evidence type="ECO:0000256" key="5">
    <source>
        <dbReference type="ARBA" id="ARBA00022741"/>
    </source>
</evidence>
<evidence type="ECO:0000259" key="10">
    <source>
        <dbReference type="PROSITE" id="PS50522"/>
    </source>
</evidence>
<evidence type="ECO:0000256" key="7">
    <source>
        <dbReference type="ARBA" id="ARBA00030248"/>
    </source>
</evidence>
<feature type="domain" description="RdRp catalytic" evidence="10">
    <location>
        <begin position="266"/>
        <end position="395"/>
    </location>
</feature>
<dbReference type="Proteomes" id="UP000682307">
    <property type="component" value="Segment"/>
</dbReference>
<dbReference type="InterPro" id="IPR007096">
    <property type="entry name" value="RNA-dir_Rpol_cat_phage"/>
</dbReference>